<keyword evidence="7" id="KW-0698">rRNA processing</keyword>
<dbReference type="SUPFAM" id="SSF55486">
    <property type="entry name" value="Metalloproteases ('zincins'), catalytic domain"/>
    <property type="match status" value="1"/>
</dbReference>
<evidence type="ECO:0000256" key="4">
    <source>
        <dbReference type="ARBA" id="ARBA00022759"/>
    </source>
</evidence>
<evidence type="ECO:0000256" key="1">
    <source>
        <dbReference type="ARBA" id="ARBA00010875"/>
    </source>
</evidence>
<keyword evidence="9" id="KW-1185">Reference proteome</keyword>
<reference evidence="9" key="1">
    <citation type="submission" date="2016-10" db="EMBL/GenBank/DDBJ databases">
        <authorList>
            <person name="Varghese N."/>
            <person name="Submissions S."/>
        </authorList>
    </citation>
    <scope>NUCLEOTIDE SEQUENCE [LARGE SCALE GENOMIC DNA]</scope>
    <source>
        <strain evidence="9">DSM 1565</strain>
    </source>
</reference>
<dbReference type="InterPro" id="IPR023091">
    <property type="entry name" value="MetalPrtase_cat_dom_sf_prd"/>
</dbReference>
<gene>
    <name evidence="7" type="primary">ybeY</name>
    <name evidence="8" type="ORF">SAMN04488557_3457</name>
</gene>
<feature type="binding site" evidence="7">
    <location>
        <position position="134"/>
    </location>
    <ligand>
        <name>Zn(2+)</name>
        <dbReference type="ChEBI" id="CHEBI:29105"/>
        <note>catalytic</note>
    </ligand>
</feature>
<name>A0A1I7NTR2_9HYPH</name>
<keyword evidence="6 7" id="KW-0862">Zinc</keyword>
<feature type="binding site" evidence="7">
    <location>
        <position position="128"/>
    </location>
    <ligand>
        <name>Zn(2+)</name>
        <dbReference type="ChEBI" id="CHEBI:29105"/>
        <note>catalytic</note>
    </ligand>
</feature>
<protein>
    <recommendedName>
        <fullName evidence="7">Endoribonuclease YbeY</fullName>
        <ecNumber evidence="7">3.1.-.-</ecNumber>
    </recommendedName>
</protein>
<dbReference type="Gene3D" id="3.40.390.30">
    <property type="entry name" value="Metalloproteases ('zincins'), catalytic domain"/>
    <property type="match status" value="1"/>
</dbReference>
<dbReference type="Proteomes" id="UP000199423">
    <property type="component" value="Unassembled WGS sequence"/>
</dbReference>
<dbReference type="PANTHER" id="PTHR46986:SF1">
    <property type="entry name" value="ENDORIBONUCLEASE YBEY, CHLOROPLASTIC"/>
    <property type="match status" value="1"/>
</dbReference>
<dbReference type="PANTHER" id="PTHR46986">
    <property type="entry name" value="ENDORIBONUCLEASE YBEY, CHLOROPLASTIC"/>
    <property type="match status" value="1"/>
</dbReference>
<comment type="similarity">
    <text evidence="1 7">Belongs to the endoribonuclease YbeY family.</text>
</comment>
<keyword evidence="2 7" id="KW-0540">Nuclease</keyword>
<dbReference type="InterPro" id="IPR002036">
    <property type="entry name" value="YbeY"/>
</dbReference>
<dbReference type="EMBL" id="FPCH01000003">
    <property type="protein sequence ID" value="SFV38023.1"/>
    <property type="molecule type" value="Genomic_DNA"/>
</dbReference>
<dbReference type="GO" id="GO:0006364">
    <property type="term" value="P:rRNA processing"/>
    <property type="evidence" value="ECO:0007669"/>
    <property type="project" value="UniProtKB-UniRule"/>
</dbReference>
<dbReference type="GO" id="GO:0004521">
    <property type="term" value="F:RNA endonuclease activity"/>
    <property type="evidence" value="ECO:0007669"/>
    <property type="project" value="UniProtKB-UniRule"/>
</dbReference>
<organism evidence="8 9">
    <name type="scientific">Hyphomicrobium facile</name>
    <dbReference type="NCBI Taxonomy" id="51670"/>
    <lineage>
        <taxon>Bacteria</taxon>
        <taxon>Pseudomonadati</taxon>
        <taxon>Pseudomonadota</taxon>
        <taxon>Alphaproteobacteria</taxon>
        <taxon>Hyphomicrobiales</taxon>
        <taxon>Hyphomicrobiaceae</taxon>
        <taxon>Hyphomicrobium</taxon>
    </lineage>
</organism>
<keyword evidence="7" id="KW-0963">Cytoplasm</keyword>
<dbReference type="EC" id="3.1.-.-" evidence="7"/>
<comment type="function">
    <text evidence="7">Single strand-specific metallo-endoribonuclease involved in late-stage 70S ribosome quality control and in maturation of the 3' terminus of the 16S rRNA.</text>
</comment>
<dbReference type="InterPro" id="IPR020549">
    <property type="entry name" value="YbeY_CS"/>
</dbReference>
<feature type="binding site" evidence="7">
    <location>
        <position position="124"/>
    </location>
    <ligand>
        <name>Zn(2+)</name>
        <dbReference type="ChEBI" id="CHEBI:29105"/>
        <note>catalytic</note>
    </ligand>
</feature>
<evidence type="ECO:0000256" key="7">
    <source>
        <dbReference type="HAMAP-Rule" id="MF_00009"/>
    </source>
</evidence>
<dbReference type="RefSeq" id="WP_092868918.1">
    <property type="nucleotide sequence ID" value="NZ_FPCH01000003.1"/>
</dbReference>
<evidence type="ECO:0000256" key="3">
    <source>
        <dbReference type="ARBA" id="ARBA00022723"/>
    </source>
</evidence>
<dbReference type="Pfam" id="PF02130">
    <property type="entry name" value="YbeY"/>
    <property type="match status" value="1"/>
</dbReference>
<evidence type="ECO:0000313" key="8">
    <source>
        <dbReference type="EMBL" id="SFV38023.1"/>
    </source>
</evidence>
<dbReference type="GO" id="GO:0005737">
    <property type="term" value="C:cytoplasm"/>
    <property type="evidence" value="ECO:0007669"/>
    <property type="project" value="UniProtKB-SubCell"/>
</dbReference>
<keyword evidence="5 7" id="KW-0378">Hydrolase</keyword>
<dbReference type="STRING" id="51670.SAMN04488557_3457"/>
<keyword evidence="7" id="KW-0690">Ribosome biogenesis</keyword>
<dbReference type="NCBIfam" id="TIGR00043">
    <property type="entry name" value="rRNA maturation RNase YbeY"/>
    <property type="match status" value="1"/>
</dbReference>
<dbReference type="GO" id="GO:0004222">
    <property type="term" value="F:metalloendopeptidase activity"/>
    <property type="evidence" value="ECO:0007669"/>
    <property type="project" value="InterPro"/>
</dbReference>
<dbReference type="PROSITE" id="PS01306">
    <property type="entry name" value="UPF0054"/>
    <property type="match status" value="1"/>
</dbReference>
<comment type="cofactor">
    <cofactor evidence="7">
        <name>Zn(2+)</name>
        <dbReference type="ChEBI" id="CHEBI:29105"/>
    </cofactor>
    <text evidence="7">Binds 1 zinc ion.</text>
</comment>
<keyword evidence="4 7" id="KW-0255">Endonuclease</keyword>
<evidence type="ECO:0000256" key="5">
    <source>
        <dbReference type="ARBA" id="ARBA00022801"/>
    </source>
</evidence>
<dbReference type="HAMAP" id="MF_00009">
    <property type="entry name" value="Endoribonucl_YbeY"/>
    <property type="match status" value="1"/>
</dbReference>
<sequence>MPPSEKVSAPVFEIEIVEDDGDWSRVSNLDGVIEDAARAAILAGSDGLQTAFVTIALSSDAIVADLNERFRGKAKPTNVLSFPAGGDASDAQLGDIIMALETVEREALEQGVPFEHHVQHLVVHGVLHLLGYDHETTADAERMETIEIEILSKLGVANPYTGALETGTNE</sequence>
<dbReference type="GO" id="GO:0008270">
    <property type="term" value="F:zinc ion binding"/>
    <property type="evidence" value="ECO:0007669"/>
    <property type="project" value="UniProtKB-UniRule"/>
</dbReference>
<evidence type="ECO:0000313" key="9">
    <source>
        <dbReference type="Proteomes" id="UP000199423"/>
    </source>
</evidence>
<dbReference type="AlphaFoldDB" id="A0A1I7NTR2"/>
<accession>A0A1I7NTR2</accession>
<dbReference type="OrthoDB" id="9807740at2"/>
<evidence type="ECO:0000256" key="6">
    <source>
        <dbReference type="ARBA" id="ARBA00022833"/>
    </source>
</evidence>
<proteinExistence type="inferred from homology"/>
<evidence type="ECO:0000256" key="2">
    <source>
        <dbReference type="ARBA" id="ARBA00022722"/>
    </source>
</evidence>
<comment type="subcellular location">
    <subcellularLocation>
        <location evidence="7">Cytoplasm</location>
    </subcellularLocation>
</comment>
<keyword evidence="3 7" id="KW-0479">Metal-binding</keyword>